<accession>A0A7S3C646</accession>
<keyword evidence="2" id="KW-1133">Transmembrane helix</keyword>
<name>A0A7S3C646_9CHLO</name>
<sequence>MEAKLTKYERVPEEEIVEKPAPVHEQQQHEEFSTNLCDCCLDYETCCTGCCCPALLHAQNSTRLEGQEKFLPACCAWGWALCGSYYLSIFGIPFGLPCGLLNFVPWVTSKNRRKLRQAYNLKPRNACYDFCAHYWCMSCALCQEARELKIRGATPERPVYNTGARARILQRPGIQHLYPGFPVRDQAVELLAPAQVVAPAQATMDLEQPADGIPAPQLADPEKPWKK</sequence>
<evidence type="ECO:0000256" key="1">
    <source>
        <dbReference type="SAM" id="MobiDB-lite"/>
    </source>
</evidence>
<keyword evidence="2" id="KW-0472">Membrane</keyword>
<dbReference type="EMBL" id="HBHZ01000395">
    <property type="protein sequence ID" value="CAE0187253.1"/>
    <property type="molecule type" value="Transcribed_RNA"/>
</dbReference>
<keyword evidence="2" id="KW-0812">Transmembrane</keyword>
<dbReference type="Pfam" id="PF04749">
    <property type="entry name" value="PLAC8"/>
    <property type="match status" value="1"/>
</dbReference>
<gene>
    <name evidence="3" type="ORF">CROS1456_LOCUS319</name>
</gene>
<feature type="transmembrane region" description="Helical" evidence="2">
    <location>
        <begin position="85"/>
        <end position="107"/>
    </location>
</feature>
<feature type="region of interest" description="Disordered" evidence="1">
    <location>
        <begin position="207"/>
        <end position="227"/>
    </location>
</feature>
<dbReference type="AlphaFoldDB" id="A0A7S3C646"/>
<protein>
    <submittedName>
        <fullName evidence="3">Uncharacterized protein</fullName>
    </submittedName>
</protein>
<dbReference type="InterPro" id="IPR006461">
    <property type="entry name" value="PLAC_motif_containing"/>
</dbReference>
<reference evidence="3" key="1">
    <citation type="submission" date="2021-01" db="EMBL/GenBank/DDBJ databases">
        <authorList>
            <person name="Corre E."/>
            <person name="Pelletier E."/>
            <person name="Niang G."/>
            <person name="Scheremetjew M."/>
            <person name="Finn R."/>
            <person name="Kale V."/>
            <person name="Holt S."/>
            <person name="Cochrane G."/>
            <person name="Meng A."/>
            <person name="Brown T."/>
            <person name="Cohen L."/>
        </authorList>
    </citation>
    <scope>NUCLEOTIDE SEQUENCE</scope>
    <source>
        <strain evidence="3">RCC1871</strain>
    </source>
</reference>
<dbReference type="PANTHER" id="PTHR15907">
    <property type="entry name" value="DUF614 FAMILY PROTEIN-RELATED"/>
    <property type="match status" value="1"/>
</dbReference>
<dbReference type="NCBIfam" id="TIGR01571">
    <property type="entry name" value="A_thal_Cys_rich"/>
    <property type="match status" value="1"/>
</dbReference>
<organism evidence="3">
    <name type="scientific">Chloropicon roscoffensis</name>
    <dbReference type="NCBI Taxonomy" id="1461544"/>
    <lineage>
        <taxon>Eukaryota</taxon>
        <taxon>Viridiplantae</taxon>
        <taxon>Chlorophyta</taxon>
        <taxon>Chloropicophyceae</taxon>
        <taxon>Chloropicales</taxon>
        <taxon>Chloropicaceae</taxon>
        <taxon>Chloropicon</taxon>
    </lineage>
</organism>
<evidence type="ECO:0000313" key="3">
    <source>
        <dbReference type="EMBL" id="CAE0187253.1"/>
    </source>
</evidence>
<proteinExistence type="predicted"/>
<evidence type="ECO:0000256" key="2">
    <source>
        <dbReference type="SAM" id="Phobius"/>
    </source>
</evidence>